<dbReference type="InterPro" id="IPR008822">
    <property type="entry name" value="Endonuclease_RusA-like"/>
</dbReference>
<dbReference type="GO" id="GO:0006310">
    <property type="term" value="P:DNA recombination"/>
    <property type="evidence" value="ECO:0007669"/>
    <property type="project" value="InterPro"/>
</dbReference>
<comment type="caution">
    <text evidence="1">The sequence shown here is derived from an EMBL/GenBank/DDBJ whole genome shotgun (WGS) entry which is preliminary data.</text>
</comment>
<dbReference type="Pfam" id="PF05866">
    <property type="entry name" value="RusA"/>
    <property type="match status" value="1"/>
</dbReference>
<protein>
    <submittedName>
        <fullName evidence="1">RusA family crossover junction endodeoxyribonuclease</fullName>
    </submittedName>
</protein>
<gene>
    <name evidence="1" type="ORF">DW068_06110</name>
</gene>
<dbReference type="SUPFAM" id="SSF103084">
    <property type="entry name" value="Holliday junction resolvase RusA"/>
    <property type="match status" value="1"/>
</dbReference>
<name>A0A415G8E5_9FIRM</name>
<dbReference type="GO" id="GO:0000287">
    <property type="term" value="F:magnesium ion binding"/>
    <property type="evidence" value="ECO:0007669"/>
    <property type="project" value="InterPro"/>
</dbReference>
<dbReference type="GO" id="GO:0006281">
    <property type="term" value="P:DNA repair"/>
    <property type="evidence" value="ECO:0007669"/>
    <property type="project" value="InterPro"/>
</dbReference>
<evidence type="ECO:0000313" key="2">
    <source>
        <dbReference type="Proteomes" id="UP000283497"/>
    </source>
</evidence>
<dbReference type="RefSeq" id="WP_118314348.1">
    <property type="nucleotide sequence ID" value="NZ_QRNJ01000018.1"/>
</dbReference>
<dbReference type="InterPro" id="IPR036614">
    <property type="entry name" value="RusA-like_sf"/>
</dbReference>
<dbReference type="AlphaFoldDB" id="A0A415G8E5"/>
<dbReference type="Proteomes" id="UP000283497">
    <property type="component" value="Unassembled WGS sequence"/>
</dbReference>
<reference evidence="1 2" key="1">
    <citation type="submission" date="2018-08" db="EMBL/GenBank/DDBJ databases">
        <title>A genome reference for cultivated species of the human gut microbiota.</title>
        <authorList>
            <person name="Zou Y."/>
            <person name="Xue W."/>
            <person name="Luo G."/>
        </authorList>
    </citation>
    <scope>NUCLEOTIDE SEQUENCE [LARGE SCALE GENOMIC DNA]</scope>
    <source>
        <strain evidence="1 2">AF45-14BH</strain>
    </source>
</reference>
<accession>A0A415G8E5</accession>
<dbReference type="EMBL" id="QRNJ01000018">
    <property type="protein sequence ID" value="RHK39942.1"/>
    <property type="molecule type" value="Genomic_DNA"/>
</dbReference>
<sequence>MSEITFTVPGPPKGKARARTVHTGGRTFSYTPEGTVLYENLVKTCFYQTGAHPFDADEELKANIIAHYPIAKSTGKKKRQQMLAGLIRPTKKPDLDNVIKSILDALNKVAYHDDTQIVSLSVEKFYSDSPRVEVAISSI</sequence>
<proteinExistence type="predicted"/>
<dbReference type="Gene3D" id="3.30.1330.70">
    <property type="entry name" value="Holliday junction resolvase RusA"/>
    <property type="match status" value="1"/>
</dbReference>
<organism evidence="1 2">
    <name type="scientific">Anaerobutyricum hallii</name>
    <dbReference type="NCBI Taxonomy" id="39488"/>
    <lineage>
        <taxon>Bacteria</taxon>
        <taxon>Bacillati</taxon>
        <taxon>Bacillota</taxon>
        <taxon>Clostridia</taxon>
        <taxon>Lachnospirales</taxon>
        <taxon>Lachnospiraceae</taxon>
        <taxon>Anaerobutyricum</taxon>
    </lineage>
</organism>
<evidence type="ECO:0000313" key="1">
    <source>
        <dbReference type="EMBL" id="RHK39942.1"/>
    </source>
</evidence>